<name>A0A8B6DPG3_MYTGA</name>
<feature type="domain" description="Mab-21-like HhH/H2TH-like" evidence="1">
    <location>
        <begin position="363"/>
        <end position="449"/>
    </location>
</feature>
<protein>
    <recommendedName>
        <fullName evidence="1">Mab-21-like HhH/H2TH-like domain-containing protein</fullName>
    </recommendedName>
</protein>
<dbReference type="OrthoDB" id="6112914at2759"/>
<dbReference type="InterPro" id="IPR046906">
    <property type="entry name" value="Mab-21_HhH/H2TH-like"/>
</dbReference>
<accession>A0A8B6DPG3</accession>
<dbReference type="EMBL" id="UYJE01003890">
    <property type="protein sequence ID" value="VDI23207.1"/>
    <property type="molecule type" value="Genomic_DNA"/>
</dbReference>
<evidence type="ECO:0000259" key="1">
    <source>
        <dbReference type="Pfam" id="PF20266"/>
    </source>
</evidence>
<evidence type="ECO:0000313" key="2">
    <source>
        <dbReference type="EMBL" id="VDI23207.1"/>
    </source>
</evidence>
<comment type="caution">
    <text evidence="2">The sequence shown here is derived from an EMBL/GenBank/DDBJ whole genome shotgun (WGS) entry which is preliminary data.</text>
</comment>
<reference evidence="2" key="1">
    <citation type="submission" date="2018-11" db="EMBL/GenBank/DDBJ databases">
        <authorList>
            <person name="Alioto T."/>
            <person name="Alioto T."/>
        </authorList>
    </citation>
    <scope>NUCLEOTIDE SEQUENCE</scope>
</reference>
<dbReference type="AlphaFoldDB" id="A0A8B6DPG3"/>
<dbReference type="PANTHER" id="PTHR10656">
    <property type="entry name" value="CELL FATE DETERMINING PROTEIN MAB21-RELATED"/>
    <property type="match status" value="1"/>
</dbReference>
<gene>
    <name evidence="2" type="ORF">MGAL_10B020079</name>
</gene>
<dbReference type="SMART" id="SM01265">
    <property type="entry name" value="Mab-21"/>
    <property type="match status" value="1"/>
</dbReference>
<dbReference type="InterPro" id="IPR024810">
    <property type="entry name" value="MAB21L/cGLR"/>
</dbReference>
<proteinExistence type="predicted"/>
<dbReference type="Proteomes" id="UP000596742">
    <property type="component" value="Unassembled WGS sequence"/>
</dbReference>
<sequence>MNGNFSKRDKHEDEHLPGIRENSTREIYGVRRFAYRGRRKYAPILSQSLDGGIVILNDVFGLTISQFERMYKACLDRRNTKEQWITNLRYPDKSSKEYLEYLENCTDCNKGHLLWLENNPKEKYLYEQLVNTVGTEIDIRKRQRLFIILDMIVNTGLDNRTHIASGILAEGLDLPGSDLDVMYVLDDLQVIRNVKNVNYPVQSTTYFMETDIAHPGFTRLICIKIENTDIRSQPCTCGLMSCRCETFYASGSRFLDKCKKEFAIWPMIVHGPCLSDETQLQDTAFCLRSKYLPHNAIPWISRQRWHWPPNVVIHRIVNYGCLFVPIGPKNVSDSDFLWRMSFSVAEKILVHSFNFTQLLCYGLLKLTLKRVINTNDDVKDLLCSYFLKTALFWVSEEVDIDTFKLSKLYYCFSLCLDKLISWVNTCYCSNYFIPEHNMFLGKINQNNNKIILGVLESIKYIGIGGLTNNVFPLLDVNDQLFSEHIMLDFLHYRLKEMIKFPISKDIVSHYQGLALTKSLIKSESSSFLIDVCKYYYFEISQCVAHLLQTPNAIGKNNNIRKRYHSHLQDGIKKDAVSGWLLYASFYYVTGQYNVTLKLTNHVLSRCSLEMMFRCSEPRCPHRDQYKQNVHSLMTLNEKMKLTIISSVTYFRNSLLIPEELQMEVLELSEICFPPVVMSHCLRFLCYHHLGDIFNRQQALRDLFLTVKDKYLIQFNSLSDSLTILGVCYEISGDTFTAYQCYDQALHCDVHKSSTAEKRKSKLNGN</sequence>
<dbReference type="PANTHER" id="PTHR10656:SF69">
    <property type="entry name" value="MAB-21-LIKE HHH_H2TH-LIKE DOMAIN-CONTAINING PROTEIN"/>
    <property type="match status" value="1"/>
</dbReference>
<organism evidence="2 3">
    <name type="scientific">Mytilus galloprovincialis</name>
    <name type="common">Mediterranean mussel</name>
    <dbReference type="NCBI Taxonomy" id="29158"/>
    <lineage>
        <taxon>Eukaryota</taxon>
        <taxon>Metazoa</taxon>
        <taxon>Spiralia</taxon>
        <taxon>Lophotrochozoa</taxon>
        <taxon>Mollusca</taxon>
        <taxon>Bivalvia</taxon>
        <taxon>Autobranchia</taxon>
        <taxon>Pteriomorphia</taxon>
        <taxon>Mytilida</taxon>
        <taxon>Mytiloidea</taxon>
        <taxon>Mytilidae</taxon>
        <taxon>Mytilinae</taxon>
        <taxon>Mytilus</taxon>
    </lineage>
</organism>
<evidence type="ECO:0000313" key="3">
    <source>
        <dbReference type="Proteomes" id="UP000596742"/>
    </source>
</evidence>
<keyword evidence="3" id="KW-1185">Reference proteome</keyword>
<dbReference type="Gene3D" id="1.10.1410.40">
    <property type="match status" value="1"/>
</dbReference>
<dbReference type="Pfam" id="PF20266">
    <property type="entry name" value="Mab-21_C"/>
    <property type="match status" value="1"/>
</dbReference>